<dbReference type="GO" id="GO:0004581">
    <property type="term" value="F:dolichyl-phosphate beta-glucosyltransferase activity"/>
    <property type="evidence" value="ECO:0007669"/>
    <property type="project" value="UniProtKB-EC"/>
</dbReference>
<dbReference type="InterPro" id="IPR001173">
    <property type="entry name" value="Glyco_trans_2-like"/>
</dbReference>
<comment type="caution">
    <text evidence="14">The sequence shown here is derived from an EMBL/GenBank/DDBJ whole genome shotgun (WGS) entry which is preliminary data.</text>
</comment>
<keyword evidence="9" id="KW-0735">Signal-anchor</keyword>
<keyword evidence="7" id="KW-0812">Transmembrane</keyword>
<evidence type="ECO:0000256" key="5">
    <source>
        <dbReference type="ARBA" id="ARBA00022676"/>
    </source>
</evidence>
<protein>
    <recommendedName>
        <fullName evidence="4">dolichyl-phosphate beta-glucosyltransferase</fullName>
        <ecNumber evidence="4">2.4.1.117</ecNumber>
    </recommendedName>
</protein>
<comment type="pathway">
    <text evidence="2">Protein modification; protein glycosylation.</text>
</comment>
<evidence type="ECO:0000256" key="7">
    <source>
        <dbReference type="ARBA" id="ARBA00022692"/>
    </source>
</evidence>
<sequence>MDKKPRLSIIIPAYNEAKRLPLTLVDIKKHLEGVDISYEVIVVDNNSKDSTRDIVLRFEHLWPELRLTECKTAGKGAAVRKGMLEAKGDLRAFVDADNSISIDQVIHAMHYAEDGYDVIIGSRNIEGGKRTQPWYRTIPGKMGNLYIQTLVLPGLQDTQCPLKIFSERAAEDIFPVMKIKHWGFDVEVLALAKKFGYKIKEVPANFIDDPNSRMTIKLYIKVLLEVAKVRWWLWINAYKIKSKN</sequence>
<evidence type="ECO:0000256" key="10">
    <source>
        <dbReference type="ARBA" id="ARBA00022989"/>
    </source>
</evidence>
<dbReference type="EC" id="2.4.1.117" evidence="4"/>
<evidence type="ECO:0000256" key="4">
    <source>
        <dbReference type="ARBA" id="ARBA00012583"/>
    </source>
</evidence>
<feature type="domain" description="Glycosyltransferase 2-like" evidence="13">
    <location>
        <begin position="8"/>
        <end position="174"/>
    </location>
</feature>
<keyword evidence="8" id="KW-0256">Endoplasmic reticulum</keyword>
<dbReference type="InterPro" id="IPR035518">
    <property type="entry name" value="DPG_synthase"/>
</dbReference>
<accession>A0A0G0QRM7</accession>
<organism evidence="14 15">
    <name type="scientific">Candidatus Wolfebacteria bacterium GW2011_GWC2_39_22</name>
    <dbReference type="NCBI Taxonomy" id="1619013"/>
    <lineage>
        <taxon>Bacteria</taxon>
        <taxon>Candidatus Wolfeibacteriota</taxon>
    </lineage>
</organism>
<evidence type="ECO:0000313" key="14">
    <source>
        <dbReference type="EMBL" id="KKR13030.1"/>
    </source>
</evidence>
<evidence type="ECO:0000259" key="13">
    <source>
        <dbReference type="Pfam" id="PF00535"/>
    </source>
</evidence>
<evidence type="ECO:0000256" key="6">
    <source>
        <dbReference type="ARBA" id="ARBA00022679"/>
    </source>
</evidence>
<evidence type="ECO:0000256" key="11">
    <source>
        <dbReference type="ARBA" id="ARBA00023136"/>
    </source>
</evidence>
<dbReference type="PANTHER" id="PTHR10859:SF91">
    <property type="entry name" value="DOLICHYL-PHOSPHATE BETA-GLUCOSYLTRANSFERASE"/>
    <property type="match status" value="1"/>
</dbReference>
<dbReference type="CDD" id="cd04188">
    <property type="entry name" value="DPG_synthase"/>
    <property type="match status" value="1"/>
</dbReference>
<keyword evidence="11" id="KW-0472">Membrane</keyword>
<dbReference type="Proteomes" id="UP000034665">
    <property type="component" value="Unassembled WGS sequence"/>
</dbReference>
<keyword evidence="10" id="KW-1133">Transmembrane helix</keyword>
<evidence type="ECO:0000313" key="15">
    <source>
        <dbReference type="Proteomes" id="UP000034665"/>
    </source>
</evidence>
<evidence type="ECO:0000256" key="3">
    <source>
        <dbReference type="ARBA" id="ARBA00006739"/>
    </source>
</evidence>
<evidence type="ECO:0000256" key="12">
    <source>
        <dbReference type="ARBA" id="ARBA00045097"/>
    </source>
</evidence>
<dbReference type="Pfam" id="PF00535">
    <property type="entry name" value="Glycos_transf_2"/>
    <property type="match status" value="1"/>
</dbReference>
<reference evidence="14 15" key="1">
    <citation type="journal article" date="2015" name="Nature">
        <title>rRNA introns, odd ribosomes, and small enigmatic genomes across a large radiation of phyla.</title>
        <authorList>
            <person name="Brown C.T."/>
            <person name="Hug L.A."/>
            <person name="Thomas B.C."/>
            <person name="Sharon I."/>
            <person name="Castelle C.J."/>
            <person name="Singh A."/>
            <person name="Wilkins M.J."/>
            <person name="Williams K.H."/>
            <person name="Banfield J.F."/>
        </authorList>
    </citation>
    <scope>NUCLEOTIDE SEQUENCE [LARGE SCALE GENOMIC DNA]</scope>
</reference>
<dbReference type="PANTHER" id="PTHR10859">
    <property type="entry name" value="GLYCOSYL TRANSFERASE"/>
    <property type="match status" value="1"/>
</dbReference>
<comment type="subcellular location">
    <subcellularLocation>
        <location evidence="1">Endoplasmic reticulum membrane</location>
        <topology evidence="1">Single-pass membrane protein</topology>
    </subcellularLocation>
</comment>
<dbReference type="STRING" id="1619013.UT41_C0001G0574"/>
<name>A0A0G0QRM7_9BACT</name>
<dbReference type="AlphaFoldDB" id="A0A0G0QRM7"/>
<evidence type="ECO:0000256" key="2">
    <source>
        <dbReference type="ARBA" id="ARBA00004922"/>
    </source>
</evidence>
<evidence type="ECO:0000256" key="8">
    <source>
        <dbReference type="ARBA" id="ARBA00022824"/>
    </source>
</evidence>
<dbReference type="SUPFAM" id="SSF53448">
    <property type="entry name" value="Nucleotide-diphospho-sugar transferases"/>
    <property type="match status" value="1"/>
</dbReference>
<keyword evidence="6 14" id="KW-0808">Transferase</keyword>
<dbReference type="EMBL" id="LBWR01000001">
    <property type="protein sequence ID" value="KKR13030.1"/>
    <property type="molecule type" value="Genomic_DNA"/>
</dbReference>
<dbReference type="Gene3D" id="3.90.550.10">
    <property type="entry name" value="Spore Coat Polysaccharide Biosynthesis Protein SpsA, Chain A"/>
    <property type="match status" value="1"/>
</dbReference>
<comment type="catalytic activity">
    <reaction evidence="12">
        <text>a di-trans,poly-cis-dolichyl phosphate + UDP-alpha-D-glucose = a di-trans,poly-cis-dolichyl beta-D-glucosyl phosphate + UDP</text>
        <dbReference type="Rhea" id="RHEA:15401"/>
        <dbReference type="Rhea" id="RHEA-COMP:19498"/>
        <dbReference type="Rhea" id="RHEA-COMP:19502"/>
        <dbReference type="ChEBI" id="CHEBI:57525"/>
        <dbReference type="ChEBI" id="CHEBI:57683"/>
        <dbReference type="ChEBI" id="CHEBI:58223"/>
        <dbReference type="ChEBI" id="CHEBI:58885"/>
        <dbReference type="EC" id="2.4.1.117"/>
    </reaction>
    <physiologicalReaction direction="left-to-right" evidence="12">
        <dbReference type="Rhea" id="RHEA:15402"/>
    </physiologicalReaction>
</comment>
<proteinExistence type="inferred from homology"/>
<comment type="similarity">
    <text evidence="3">Belongs to the glycosyltransferase 2 family.</text>
</comment>
<gene>
    <name evidence="14" type="ORF">UT41_C0001G0574</name>
</gene>
<dbReference type="InterPro" id="IPR029044">
    <property type="entry name" value="Nucleotide-diphossugar_trans"/>
</dbReference>
<keyword evidence="5" id="KW-0328">Glycosyltransferase</keyword>
<dbReference type="GO" id="GO:0006487">
    <property type="term" value="P:protein N-linked glycosylation"/>
    <property type="evidence" value="ECO:0007669"/>
    <property type="project" value="TreeGrafter"/>
</dbReference>
<evidence type="ECO:0000256" key="1">
    <source>
        <dbReference type="ARBA" id="ARBA00004389"/>
    </source>
</evidence>
<evidence type="ECO:0000256" key="9">
    <source>
        <dbReference type="ARBA" id="ARBA00022968"/>
    </source>
</evidence>